<dbReference type="InterPro" id="IPR036097">
    <property type="entry name" value="HisK_dim/P_sf"/>
</dbReference>
<dbReference type="InterPro" id="IPR004358">
    <property type="entry name" value="Sig_transdc_His_kin-like_C"/>
</dbReference>
<evidence type="ECO:0000256" key="3">
    <source>
        <dbReference type="ARBA" id="ARBA00022553"/>
    </source>
</evidence>
<sequence length="386" mass="42955">MPKVISSILSDWTNELSAILMDSNSLCIAKFSTSKKLLFANNSMAKLFTAKPAQSLINPTFDELLLLDNTVPLIFEGFLTLGDYSSINPSIWVQVYRKENELLIVGGVNAAQLLDQNKTMHQLNSEISNLQRELIREKITLQNTLKQLSQTNATLQELNISKDRFISILAHDLKSPFNGILGFLSLLTEDIHKFSIDEVEKIIHLINTSANSTYNLLEEILTWARAQAGKTPFNLENHNLSTICETIFNNLNIIATTKNITIDYTTLNGTIIYADKDMIHAVLRNLVSNAIKFTNHGGTINIYAKQHYSNIEITVSDTGVGIPANTTPKLFDISHKISTKGTANEKGTGLGLLLCKEFVEKHNGKIWVESELGKGSDFKFTIPTVN</sequence>
<comment type="caution">
    <text evidence="8">The sequence shown here is derived from an EMBL/GenBank/DDBJ whole genome shotgun (WGS) entry which is preliminary data.</text>
</comment>
<dbReference type="Proteomes" id="UP001597241">
    <property type="component" value="Unassembled WGS sequence"/>
</dbReference>
<feature type="coiled-coil region" evidence="6">
    <location>
        <begin position="113"/>
        <end position="161"/>
    </location>
</feature>
<dbReference type="Pfam" id="PF02518">
    <property type="entry name" value="HATPase_c"/>
    <property type="match status" value="1"/>
</dbReference>
<dbReference type="EMBL" id="JBHTMV010000003">
    <property type="protein sequence ID" value="MFD1293804.1"/>
    <property type="molecule type" value="Genomic_DNA"/>
</dbReference>
<dbReference type="PRINTS" id="PR00344">
    <property type="entry name" value="BCTRLSENSOR"/>
</dbReference>
<evidence type="ECO:0000313" key="8">
    <source>
        <dbReference type="EMBL" id="MFD1293804.1"/>
    </source>
</evidence>
<dbReference type="InterPro" id="IPR003594">
    <property type="entry name" value="HATPase_dom"/>
</dbReference>
<dbReference type="PANTHER" id="PTHR43047">
    <property type="entry name" value="TWO-COMPONENT HISTIDINE PROTEIN KINASE"/>
    <property type="match status" value="1"/>
</dbReference>
<dbReference type="PROSITE" id="PS50109">
    <property type="entry name" value="HIS_KIN"/>
    <property type="match status" value="1"/>
</dbReference>
<dbReference type="Gene3D" id="3.30.565.10">
    <property type="entry name" value="Histidine kinase-like ATPase, C-terminal domain"/>
    <property type="match status" value="1"/>
</dbReference>
<dbReference type="Gene3D" id="1.10.287.130">
    <property type="match status" value="1"/>
</dbReference>
<gene>
    <name evidence="8" type="ORF">ACFQ5N_08155</name>
</gene>
<feature type="domain" description="Histidine kinase" evidence="7">
    <location>
        <begin position="168"/>
        <end position="386"/>
    </location>
</feature>
<accession>A0ABW3WN15</accession>
<dbReference type="SUPFAM" id="SSF55874">
    <property type="entry name" value="ATPase domain of HSP90 chaperone/DNA topoisomerase II/histidine kinase"/>
    <property type="match status" value="1"/>
</dbReference>
<evidence type="ECO:0000256" key="4">
    <source>
        <dbReference type="ARBA" id="ARBA00022679"/>
    </source>
</evidence>
<reference evidence="9" key="1">
    <citation type="journal article" date="2019" name="Int. J. Syst. Evol. Microbiol.">
        <title>The Global Catalogue of Microorganisms (GCM) 10K type strain sequencing project: providing services to taxonomists for standard genome sequencing and annotation.</title>
        <authorList>
            <consortium name="The Broad Institute Genomics Platform"/>
            <consortium name="The Broad Institute Genome Sequencing Center for Infectious Disease"/>
            <person name="Wu L."/>
            <person name="Ma J."/>
        </authorList>
    </citation>
    <scope>NUCLEOTIDE SEQUENCE [LARGE SCALE GENOMIC DNA]</scope>
    <source>
        <strain evidence="9">CCUG 62221</strain>
    </source>
</reference>
<evidence type="ECO:0000256" key="5">
    <source>
        <dbReference type="ARBA" id="ARBA00022777"/>
    </source>
</evidence>
<dbReference type="SUPFAM" id="SSF47384">
    <property type="entry name" value="Homodimeric domain of signal transducing histidine kinase"/>
    <property type="match status" value="1"/>
</dbReference>
<proteinExistence type="predicted"/>
<dbReference type="InterPro" id="IPR003661">
    <property type="entry name" value="HisK_dim/P_dom"/>
</dbReference>
<evidence type="ECO:0000259" key="7">
    <source>
        <dbReference type="PROSITE" id="PS50109"/>
    </source>
</evidence>
<keyword evidence="3" id="KW-0597">Phosphoprotein</keyword>
<dbReference type="RefSeq" id="WP_386808995.1">
    <property type="nucleotide sequence ID" value="NZ_JBHTMV010000003.1"/>
</dbReference>
<dbReference type="EC" id="2.7.13.3" evidence="2"/>
<keyword evidence="9" id="KW-1185">Reference proteome</keyword>
<dbReference type="PANTHER" id="PTHR43047:SF72">
    <property type="entry name" value="OSMOSENSING HISTIDINE PROTEIN KINASE SLN1"/>
    <property type="match status" value="1"/>
</dbReference>
<dbReference type="Pfam" id="PF00512">
    <property type="entry name" value="HisKA"/>
    <property type="match status" value="1"/>
</dbReference>
<keyword evidence="4" id="KW-0808">Transferase</keyword>
<dbReference type="InterPro" id="IPR036890">
    <property type="entry name" value="HATPase_C_sf"/>
</dbReference>
<keyword evidence="6" id="KW-0175">Coiled coil</keyword>
<dbReference type="InterPro" id="IPR005467">
    <property type="entry name" value="His_kinase_dom"/>
</dbReference>
<evidence type="ECO:0000256" key="2">
    <source>
        <dbReference type="ARBA" id="ARBA00012438"/>
    </source>
</evidence>
<keyword evidence="5 8" id="KW-0418">Kinase</keyword>
<organism evidence="8 9">
    <name type="scientific">Lutibacter holmesii</name>
    <dbReference type="NCBI Taxonomy" id="1137985"/>
    <lineage>
        <taxon>Bacteria</taxon>
        <taxon>Pseudomonadati</taxon>
        <taxon>Bacteroidota</taxon>
        <taxon>Flavobacteriia</taxon>
        <taxon>Flavobacteriales</taxon>
        <taxon>Flavobacteriaceae</taxon>
        <taxon>Lutibacter</taxon>
    </lineage>
</organism>
<evidence type="ECO:0000313" key="9">
    <source>
        <dbReference type="Proteomes" id="UP001597241"/>
    </source>
</evidence>
<dbReference type="SMART" id="SM00387">
    <property type="entry name" value="HATPase_c"/>
    <property type="match status" value="1"/>
</dbReference>
<dbReference type="CDD" id="cd00082">
    <property type="entry name" value="HisKA"/>
    <property type="match status" value="1"/>
</dbReference>
<name>A0ABW3WN15_9FLAO</name>
<dbReference type="GO" id="GO:0016301">
    <property type="term" value="F:kinase activity"/>
    <property type="evidence" value="ECO:0007669"/>
    <property type="project" value="UniProtKB-KW"/>
</dbReference>
<evidence type="ECO:0000256" key="1">
    <source>
        <dbReference type="ARBA" id="ARBA00000085"/>
    </source>
</evidence>
<protein>
    <recommendedName>
        <fullName evidence="2">histidine kinase</fullName>
        <ecNumber evidence="2">2.7.13.3</ecNumber>
    </recommendedName>
</protein>
<evidence type="ECO:0000256" key="6">
    <source>
        <dbReference type="SAM" id="Coils"/>
    </source>
</evidence>
<dbReference type="SMART" id="SM00388">
    <property type="entry name" value="HisKA"/>
    <property type="match status" value="1"/>
</dbReference>
<comment type="catalytic activity">
    <reaction evidence="1">
        <text>ATP + protein L-histidine = ADP + protein N-phospho-L-histidine.</text>
        <dbReference type="EC" id="2.7.13.3"/>
    </reaction>
</comment>